<accession>A0A1M5WH97</accession>
<reference evidence="2" key="1">
    <citation type="submission" date="2016-11" db="EMBL/GenBank/DDBJ databases">
        <authorList>
            <person name="Varghese N."/>
            <person name="Submissions S."/>
        </authorList>
    </citation>
    <scope>NUCLEOTIDE SEQUENCE [LARGE SCALE GENOMIC DNA]</scope>
    <source>
        <strain evidence="2">CGMCC 1.6496</strain>
    </source>
</reference>
<evidence type="ECO:0000313" key="2">
    <source>
        <dbReference type="Proteomes" id="UP000184079"/>
    </source>
</evidence>
<name>A0A1M5WH97_9BACI</name>
<dbReference type="EMBL" id="FQXD01000016">
    <property type="protein sequence ID" value="SHH86554.1"/>
    <property type="molecule type" value="Genomic_DNA"/>
</dbReference>
<evidence type="ECO:0000313" key="1">
    <source>
        <dbReference type="EMBL" id="SHH86554.1"/>
    </source>
</evidence>
<gene>
    <name evidence="1" type="ORF">SAMN05421807_11646</name>
</gene>
<dbReference type="Proteomes" id="UP000184079">
    <property type="component" value="Unassembled WGS sequence"/>
</dbReference>
<dbReference type="AlphaFoldDB" id="A0A1M5WH97"/>
<proteinExistence type="predicted"/>
<keyword evidence="2" id="KW-1185">Reference proteome</keyword>
<sequence>MVAVDKDLVTVFRKLVDAKIITCNWFMLFIQGIIA</sequence>
<protein>
    <submittedName>
        <fullName evidence="1">Uncharacterized protein</fullName>
    </submittedName>
</protein>
<organism evidence="1 2">
    <name type="scientific">Virgibacillus chiguensis</name>
    <dbReference type="NCBI Taxonomy" id="411959"/>
    <lineage>
        <taxon>Bacteria</taxon>
        <taxon>Bacillati</taxon>
        <taxon>Bacillota</taxon>
        <taxon>Bacilli</taxon>
        <taxon>Bacillales</taxon>
        <taxon>Bacillaceae</taxon>
        <taxon>Virgibacillus</taxon>
    </lineage>
</organism>